<comment type="similarity">
    <text evidence="2">Belongs to the phospholipase D family.</text>
</comment>
<proteinExistence type="inferred from homology"/>
<dbReference type="Pfam" id="PF13091">
    <property type="entry name" value="PLDc_2"/>
    <property type="match status" value="2"/>
</dbReference>
<dbReference type="InterPro" id="IPR025202">
    <property type="entry name" value="PLD-like_dom"/>
</dbReference>
<evidence type="ECO:0000313" key="10">
    <source>
        <dbReference type="Proteomes" id="UP000277766"/>
    </source>
</evidence>
<keyword evidence="6" id="KW-0443">Lipid metabolism</keyword>
<organism evidence="9 10">
    <name type="scientific">Deinococcus radiophilus</name>
    <dbReference type="NCBI Taxonomy" id="32062"/>
    <lineage>
        <taxon>Bacteria</taxon>
        <taxon>Thermotogati</taxon>
        <taxon>Deinococcota</taxon>
        <taxon>Deinococci</taxon>
        <taxon>Deinococcales</taxon>
        <taxon>Deinococcaceae</taxon>
        <taxon>Deinococcus</taxon>
    </lineage>
</organism>
<feature type="domain" description="PLD phosphodiesterase" evidence="8">
    <location>
        <begin position="256"/>
        <end position="283"/>
    </location>
</feature>
<feature type="compositionally biased region" description="Basic and acidic residues" evidence="7">
    <location>
        <begin position="200"/>
        <end position="229"/>
    </location>
</feature>
<dbReference type="InterPro" id="IPR051406">
    <property type="entry name" value="PLD_domain"/>
</dbReference>
<name>A0A431W471_9DEIO</name>
<feature type="domain" description="PLD phosphodiesterase" evidence="8">
    <location>
        <begin position="418"/>
        <end position="445"/>
    </location>
</feature>
<dbReference type="PANTHER" id="PTHR43856">
    <property type="entry name" value="CARDIOLIPIN HYDROLASE"/>
    <property type="match status" value="1"/>
</dbReference>
<evidence type="ECO:0000256" key="1">
    <source>
        <dbReference type="ARBA" id="ARBA00000798"/>
    </source>
</evidence>
<dbReference type="PANTHER" id="PTHR43856:SF1">
    <property type="entry name" value="MITOCHONDRIAL CARDIOLIPIN HYDROLASE"/>
    <property type="match status" value="1"/>
</dbReference>
<protein>
    <recommendedName>
        <fullName evidence="3">phospholipase D</fullName>
        <ecNumber evidence="3">3.1.4.4</ecNumber>
    </recommendedName>
</protein>
<dbReference type="OrthoDB" id="9765044at2"/>
<feature type="region of interest" description="Disordered" evidence="7">
    <location>
        <begin position="562"/>
        <end position="581"/>
    </location>
</feature>
<dbReference type="AlphaFoldDB" id="A0A431W471"/>
<accession>A0A431W471</accession>
<comment type="caution">
    <text evidence="9">The sequence shown here is derived from an EMBL/GenBank/DDBJ whole genome shotgun (WGS) entry which is preliminary data.</text>
</comment>
<feature type="region of interest" description="Disordered" evidence="7">
    <location>
        <begin position="508"/>
        <end position="538"/>
    </location>
</feature>
<evidence type="ECO:0000256" key="7">
    <source>
        <dbReference type="SAM" id="MobiDB-lite"/>
    </source>
</evidence>
<dbReference type="EC" id="3.1.4.4" evidence="3"/>
<evidence type="ECO:0000259" key="8">
    <source>
        <dbReference type="PROSITE" id="PS50035"/>
    </source>
</evidence>
<evidence type="ECO:0000256" key="6">
    <source>
        <dbReference type="ARBA" id="ARBA00023098"/>
    </source>
</evidence>
<keyword evidence="5" id="KW-0442">Lipid degradation</keyword>
<dbReference type="Proteomes" id="UP000277766">
    <property type="component" value="Unassembled WGS sequence"/>
</dbReference>
<comment type="catalytic activity">
    <reaction evidence="1">
        <text>a 1,2-diacyl-sn-glycero-3-phosphocholine + H2O = a 1,2-diacyl-sn-glycero-3-phosphate + choline + H(+)</text>
        <dbReference type="Rhea" id="RHEA:14445"/>
        <dbReference type="ChEBI" id="CHEBI:15354"/>
        <dbReference type="ChEBI" id="CHEBI:15377"/>
        <dbReference type="ChEBI" id="CHEBI:15378"/>
        <dbReference type="ChEBI" id="CHEBI:57643"/>
        <dbReference type="ChEBI" id="CHEBI:58608"/>
        <dbReference type="EC" id="3.1.4.4"/>
    </reaction>
</comment>
<keyword evidence="4" id="KW-0378">Hydrolase</keyword>
<evidence type="ECO:0000256" key="2">
    <source>
        <dbReference type="ARBA" id="ARBA00008664"/>
    </source>
</evidence>
<evidence type="ECO:0000313" key="9">
    <source>
        <dbReference type="EMBL" id="RTR30225.1"/>
    </source>
</evidence>
<dbReference type="GO" id="GO:0004630">
    <property type="term" value="F:phospholipase D activity"/>
    <property type="evidence" value="ECO:0007669"/>
    <property type="project" value="UniProtKB-EC"/>
</dbReference>
<dbReference type="GO" id="GO:0006793">
    <property type="term" value="P:phosphorus metabolic process"/>
    <property type="evidence" value="ECO:0007669"/>
    <property type="project" value="UniProtKB-ARBA"/>
</dbReference>
<dbReference type="GO" id="GO:0016891">
    <property type="term" value="F:RNA endonuclease activity producing 5'-phosphomonoesters, hydrolytic mechanism"/>
    <property type="evidence" value="ECO:0007669"/>
    <property type="project" value="TreeGrafter"/>
</dbReference>
<dbReference type="GO" id="GO:0016042">
    <property type="term" value="P:lipid catabolic process"/>
    <property type="evidence" value="ECO:0007669"/>
    <property type="project" value="UniProtKB-KW"/>
</dbReference>
<dbReference type="SUPFAM" id="SSF56024">
    <property type="entry name" value="Phospholipase D/nuclease"/>
    <property type="match status" value="2"/>
</dbReference>
<dbReference type="EMBL" id="RXPE01000002">
    <property type="protein sequence ID" value="RTR30225.1"/>
    <property type="molecule type" value="Genomic_DNA"/>
</dbReference>
<reference evidence="9 10" key="1">
    <citation type="submission" date="2018-12" db="EMBL/GenBank/DDBJ databases">
        <title>Deinococcus radiophilus ATCC 27603 genome sequencing and assembly.</title>
        <authorList>
            <person name="Maclea K.S."/>
            <person name="Maynard C.R."/>
        </authorList>
    </citation>
    <scope>NUCLEOTIDE SEQUENCE [LARGE SCALE GENOMIC DNA]</scope>
    <source>
        <strain evidence="9 10">ATCC 27603</strain>
    </source>
</reference>
<feature type="region of interest" description="Disordered" evidence="7">
    <location>
        <begin position="200"/>
        <end position="231"/>
    </location>
</feature>
<evidence type="ECO:0000256" key="3">
    <source>
        <dbReference type="ARBA" id="ARBA00012027"/>
    </source>
</evidence>
<keyword evidence="10" id="KW-1185">Reference proteome</keyword>
<dbReference type="Gene3D" id="3.30.870.10">
    <property type="entry name" value="Endonuclease Chain A"/>
    <property type="match status" value="2"/>
</dbReference>
<evidence type="ECO:0000256" key="5">
    <source>
        <dbReference type="ARBA" id="ARBA00022963"/>
    </source>
</evidence>
<dbReference type="PROSITE" id="PS50035">
    <property type="entry name" value="PLD"/>
    <property type="match status" value="2"/>
</dbReference>
<sequence>MPQTASTWRWSLSTQMSASRISISSPASTFPARFTWASVTGTQISGTTGRHLKMPKLNWMQPPPPLATLKNVKPLFPALLTVLLFMSGFLLLKGYLPQTASASLVPQVQIFVHTPLATSTPNLHCDQPMCRSLVEAINASQSSIDFAIYGLRGQKEVLDALVQAQARGVRVRGVVDADIHGKNYYSDTPALMQALKNIRTDQATDQRTAGKREESSGSTKCERPADHEGPLSCFQQTVGGVRYELGQASAEPIGFEGDIMHNKFFVMDGHTVWTGSANISDSDVGGYNANVVFQGKLPELAEAYTTEFEQLYNGKAHREKQVSSRRIVQLPAGGTAQVLFSPQDSAMNQVVTWLDEAQREINITIFYLTSKDVAGALLGALDRGVKVRIIMDATAAQNEYTKHELLRSAGAQVKVENWGGKMHAKAASIDGKHLIIGSMNWTSAGQYRNDENTLFLRDVPAFAEQYNAGFEEMWSSIPETYLTINPRPEGTESGYACQDAFDNDYDGKTDQEDPECVSAPPAGTRAAPQGKSCPPEFPIKGNADSMIFHVPSGKYYAKTTPEDCFSTPDAAQNAGYRQSKE</sequence>
<dbReference type="SMART" id="SM00155">
    <property type="entry name" value="PLDc"/>
    <property type="match status" value="2"/>
</dbReference>
<dbReference type="InterPro" id="IPR001736">
    <property type="entry name" value="PLipase_D/transphosphatidylase"/>
</dbReference>
<evidence type="ECO:0000256" key="4">
    <source>
        <dbReference type="ARBA" id="ARBA00022801"/>
    </source>
</evidence>
<gene>
    <name evidence="9" type="ORF">EJ104_01555</name>
</gene>